<evidence type="ECO:0000313" key="1">
    <source>
        <dbReference type="EMBL" id="QHS83446.1"/>
    </source>
</evidence>
<dbReference type="InterPro" id="IPR029044">
    <property type="entry name" value="Nucleotide-diphossugar_trans"/>
</dbReference>
<dbReference type="EMBL" id="MN738756">
    <property type="protein sequence ID" value="QHS83446.1"/>
    <property type="molecule type" value="Genomic_DNA"/>
</dbReference>
<protein>
    <recommendedName>
        <fullName evidence="2">Glycosyltransferase 2-like domain-containing protein</fullName>
    </recommendedName>
</protein>
<sequence>MGKCLLTLLASSDLLYLQLAYECAKNQQNTHIDYDVCIVINTLNDSFYQQVCDCPDFKDATIVRTESNGKPGKGHNSLLTYFQDHIEYDYLIPIDGDDFIYPFFLQRLQHYMVAPYSPDVLFIPFSDILTKDCNPSLHCPINNKCYLNVNIQEINLMDQFYQGKLSPFNYQLEHVNTPGRLVLFSRNALTMNAHYQESFKWYDDLTFFMNVYEHAVLLPHKYNIYFIEEYYMYVYNRLNMGSATFEFLRKRQENYKKENDMLQLEIENKYLAIRDWDLQLIQVLKNPTKNEFLTQKIAFCENIVEKLNLPDIKVDKSHLPRFSAFFKQNNLPNIYEKMI</sequence>
<dbReference type="Gene3D" id="3.90.550.10">
    <property type="entry name" value="Spore Coat Polysaccharide Biosynthesis Protein SpsA, Chain A"/>
    <property type="match status" value="1"/>
</dbReference>
<dbReference type="AlphaFoldDB" id="A0A6C0AV63"/>
<evidence type="ECO:0008006" key="2">
    <source>
        <dbReference type="Google" id="ProtNLM"/>
    </source>
</evidence>
<accession>A0A6C0AV63</accession>
<name>A0A6C0AV63_9ZZZZ</name>
<dbReference type="SUPFAM" id="SSF53448">
    <property type="entry name" value="Nucleotide-diphospho-sugar transferases"/>
    <property type="match status" value="1"/>
</dbReference>
<proteinExistence type="predicted"/>
<organism evidence="1">
    <name type="scientific">viral metagenome</name>
    <dbReference type="NCBI Taxonomy" id="1070528"/>
    <lineage>
        <taxon>unclassified sequences</taxon>
        <taxon>metagenomes</taxon>
        <taxon>organismal metagenomes</taxon>
    </lineage>
</organism>
<reference evidence="1" key="1">
    <citation type="journal article" date="2020" name="Nature">
        <title>Giant virus diversity and host interactions through global metagenomics.</title>
        <authorList>
            <person name="Schulz F."/>
            <person name="Roux S."/>
            <person name="Paez-Espino D."/>
            <person name="Jungbluth S."/>
            <person name="Walsh D.A."/>
            <person name="Denef V.J."/>
            <person name="McMahon K.D."/>
            <person name="Konstantinidis K.T."/>
            <person name="Eloe-Fadrosh E.A."/>
            <person name="Kyrpides N.C."/>
            <person name="Woyke T."/>
        </authorList>
    </citation>
    <scope>NUCLEOTIDE SEQUENCE</scope>
    <source>
        <strain evidence="1">GVMAG-S-ERX555943-30</strain>
    </source>
</reference>